<keyword evidence="1" id="KW-0472">Membrane</keyword>
<feature type="transmembrane region" description="Helical" evidence="1">
    <location>
        <begin position="136"/>
        <end position="165"/>
    </location>
</feature>
<feature type="transmembrane region" description="Helical" evidence="1">
    <location>
        <begin position="241"/>
        <end position="266"/>
    </location>
</feature>
<evidence type="ECO:0000313" key="2">
    <source>
        <dbReference type="Proteomes" id="UP000050741"/>
    </source>
</evidence>
<keyword evidence="1" id="KW-0812">Transmembrane</keyword>
<keyword evidence="2" id="KW-1185">Reference proteome</keyword>
<reference evidence="3" key="2">
    <citation type="submission" date="2016-06" db="UniProtKB">
        <authorList>
            <consortium name="WormBaseParasite"/>
        </authorList>
    </citation>
    <scope>IDENTIFICATION</scope>
</reference>
<evidence type="ECO:0000313" key="3">
    <source>
        <dbReference type="WBParaSite" id="GPLIN_001421200"/>
    </source>
</evidence>
<dbReference type="Proteomes" id="UP000050741">
    <property type="component" value="Unassembled WGS sequence"/>
</dbReference>
<reference evidence="2" key="1">
    <citation type="submission" date="2014-05" db="EMBL/GenBank/DDBJ databases">
        <title>The genome and life-stage specific transcriptomes of Globodera pallida elucidate key aspects of plant parasitism by a cyst nematode.</title>
        <authorList>
            <person name="Cotton J.A."/>
            <person name="Lilley C.J."/>
            <person name="Jones L.M."/>
            <person name="Kikuchi T."/>
            <person name="Reid A.J."/>
            <person name="Thorpe P."/>
            <person name="Tsai I.J."/>
            <person name="Beasley H."/>
            <person name="Blok V."/>
            <person name="Cock P.J.A."/>
            <person name="Van den Akker S.E."/>
            <person name="Holroyd N."/>
            <person name="Hunt M."/>
            <person name="Mantelin S."/>
            <person name="Naghra H."/>
            <person name="Pain A."/>
            <person name="Palomares-Rius J.E."/>
            <person name="Zarowiecki M."/>
            <person name="Berriman M."/>
            <person name="Jones J.T."/>
            <person name="Urwin P.E."/>
        </authorList>
    </citation>
    <scope>NUCLEOTIDE SEQUENCE [LARGE SCALE GENOMIC DNA]</scope>
    <source>
        <strain evidence="2">Lindley</strain>
    </source>
</reference>
<organism evidence="2 3">
    <name type="scientific">Globodera pallida</name>
    <name type="common">Potato cyst nematode worm</name>
    <name type="synonym">Heterodera pallida</name>
    <dbReference type="NCBI Taxonomy" id="36090"/>
    <lineage>
        <taxon>Eukaryota</taxon>
        <taxon>Metazoa</taxon>
        <taxon>Ecdysozoa</taxon>
        <taxon>Nematoda</taxon>
        <taxon>Chromadorea</taxon>
        <taxon>Rhabditida</taxon>
        <taxon>Tylenchina</taxon>
        <taxon>Tylenchomorpha</taxon>
        <taxon>Tylenchoidea</taxon>
        <taxon>Heteroderidae</taxon>
        <taxon>Heteroderinae</taxon>
        <taxon>Globodera</taxon>
    </lineage>
</organism>
<dbReference type="WBParaSite" id="GPLIN_001421200">
    <property type="protein sequence ID" value="GPLIN_001421200"/>
    <property type="gene ID" value="GPLIN_001421200"/>
</dbReference>
<keyword evidence="1" id="KW-1133">Transmembrane helix</keyword>
<accession>A0A183CMV5</accession>
<protein>
    <submittedName>
        <fullName evidence="3">Transmembrane protein</fullName>
    </submittedName>
</protein>
<name>A0A183CMV5_GLOPA</name>
<dbReference type="AlphaFoldDB" id="A0A183CMV5"/>
<feature type="transmembrane region" description="Helical" evidence="1">
    <location>
        <begin position="272"/>
        <end position="290"/>
    </location>
</feature>
<evidence type="ECO:0000256" key="1">
    <source>
        <dbReference type="SAM" id="Phobius"/>
    </source>
</evidence>
<proteinExistence type="predicted"/>
<sequence length="320" mass="35275">MICNASLCYMVRHGASALFSSQIRRGLAAASTFSAKPKPLVEPVQHKTSLSSLDLQGAASQLLFAFRSGSRYELYDGAGLTHQRSNAIGTYGTGTLVHVGQGTKSTGRMKPQPVASAVRHCSTMAQQRRVPWADNYGFLLGYLNLMIALSAIVVVSIVALGIYVAQNMSEMQQRMSDLQHHMSKMQHVFEPKEKSNFKQGNFFTMFGTLTTKTIDGPRLPPSDFERKLYIEKLWRARAIDFMLAAGVTPLASAFLCNLCMIGAQLPLGRFRVPYYLLVGVGTVSMPTVVYKFGAVWNMRRVWTAKYGEKFPPPSADDGAK</sequence>